<dbReference type="Pfam" id="PF11700">
    <property type="entry name" value="ATG22"/>
    <property type="match status" value="1"/>
</dbReference>
<dbReference type="GO" id="GO:0012505">
    <property type="term" value="C:endomembrane system"/>
    <property type="evidence" value="ECO:0007669"/>
    <property type="project" value="UniProtKB-SubCell"/>
</dbReference>
<feature type="transmembrane region" description="Helical" evidence="6">
    <location>
        <begin position="152"/>
        <end position="172"/>
    </location>
</feature>
<dbReference type="InterPro" id="IPR020846">
    <property type="entry name" value="MFS_dom"/>
</dbReference>
<evidence type="ECO:0000256" key="1">
    <source>
        <dbReference type="ARBA" id="ARBA00004127"/>
    </source>
</evidence>
<dbReference type="InterPro" id="IPR024671">
    <property type="entry name" value="Atg22-like"/>
</dbReference>
<feature type="transmembrane region" description="Helical" evidence="6">
    <location>
        <begin position="301"/>
        <end position="320"/>
    </location>
</feature>
<dbReference type="AlphaFoldDB" id="A0A520N150"/>
<feature type="transmembrane region" description="Helical" evidence="6">
    <location>
        <begin position="55"/>
        <end position="74"/>
    </location>
</feature>
<accession>A0A520N150</accession>
<dbReference type="GO" id="GO:0022857">
    <property type="term" value="F:transmembrane transporter activity"/>
    <property type="evidence" value="ECO:0007669"/>
    <property type="project" value="InterPro"/>
</dbReference>
<feature type="transmembrane region" description="Helical" evidence="6">
    <location>
        <begin position="237"/>
        <end position="260"/>
    </location>
</feature>
<keyword evidence="4 6" id="KW-1133">Transmembrane helix</keyword>
<dbReference type="Gene3D" id="1.20.1250.20">
    <property type="entry name" value="MFS general substrate transporter like domains"/>
    <property type="match status" value="2"/>
</dbReference>
<comment type="subcellular location">
    <subcellularLocation>
        <location evidence="1">Endomembrane system</location>
        <topology evidence="1">Multi-pass membrane protein</topology>
    </subcellularLocation>
</comment>
<evidence type="ECO:0000313" key="9">
    <source>
        <dbReference type="Proteomes" id="UP000318710"/>
    </source>
</evidence>
<feature type="transmembrane region" description="Helical" evidence="6">
    <location>
        <begin position="86"/>
        <end position="105"/>
    </location>
</feature>
<comment type="caution">
    <text evidence="8">The sequence shown here is derived from an EMBL/GenBank/DDBJ whole genome shotgun (WGS) entry which is preliminary data.</text>
</comment>
<evidence type="ECO:0000259" key="7">
    <source>
        <dbReference type="PROSITE" id="PS50850"/>
    </source>
</evidence>
<feature type="domain" description="Major facilitator superfamily (MFS) profile" evidence="7">
    <location>
        <begin position="236"/>
        <end position="417"/>
    </location>
</feature>
<dbReference type="SUPFAM" id="SSF103473">
    <property type="entry name" value="MFS general substrate transporter"/>
    <property type="match status" value="1"/>
</dbReference>
<feature type="transmembrane region" description="Helical" evidence="6">
    <location>
        <begin position="21"/>
        <end position="43"/>
    </location>
</feature>
<keyword evidence="2" id="KW-0813">Transport</keyword>
<evidence type="ECO:0000256" key="5">
    <source>
        <dbReference type="ARBA" id="ARBA00023136"/>
    </source>
</evidence>
<organism evidence="8 9">
    <name type="scientific">SAR86 cluster bacterium</name>
    <dbReference type="NCBI Taxonomy" id="2030880"/>
    <lineage>
        <taxon>Bacteria</taxon>
        <taxon>Pseudomonadati</taxon>
        <taxon>Pseudomonadota</taxon>
        <taxon>Gammaproteobacteria</taxon>
        <taxon>SAR86 cluster</taxon>
    </lineage>
</organism>
<feature type="transmembrane region" description="Helical" evidence="6">
    <location>
        <begin position="184"/>
        <end position="205"/>
    </location>
</feature>
<dbReference type="InterPro" id="IPR050495">
    <property type="entry name" value="ATG22/LtaA_families"/>
</dbReference>
<sequence length="417" mass="46417">MNQQGIVKYNKEIKSWIAYDAGNSAFATTIIAAFFPLFFASYWTADIDEITSTKYYTAGLTIINLFILVGMPIVGAITDVKNLTKTFFAVFSFFGALIVCSFYFIDSNSWIIALILYGISLFCFSAAIVLYDKILIFISDNSNVSKISGLGYSIGYLGGGILFVVNSFMVLNPSFFGLEDNVSAIKWSFVTVGVWWILFTLPLIFNYEQKSIKENNLKESFYQIYKTFKDISSRKNIVIFLVAFFLYIDGVHTIMSLAAMFGDGIGIGQESIITALILVQFVAAPCTFLWSIFSTKYGDKLTIYITIGVYIVAVIFSMFLTNATEFYILAGLIGSVQGGIQASSRSLFTKIIPEAKSGEFFGFYNTFGRAGSVVGPLLINIFLVAFNDLKIALIPLIVLFVLGFIFLYFVDEYHEAV</sequence>
<evidence type="ECO:0000256" key="4">
    <source>
        <dbReference type="ARBA" id="ARBA00022989"/>
    </source>
</evidence>
<dbReference type="Proteomes" id="UP000318710">
    <property type="component" value="Unassembled WGS sequence"/>
</dbReference>
<protein>
    <submittedName>
        <fullName evidence="8">MFS transporter</fullName>
    </submittedName>
</protein>
<evidence type="ECO:0000256" key="3">
    <source>
        <dbReference type="ARBA" id="ARBA00022692"/>
    </source>
</evidence>
<feature type="transmembrane region" description="Helical" evidence="6">
    <location>
        <begin position="360"/>
        <end position="385"/>
    </location>
</feature>
<feature type="transmembrane region" description="Helical" evidence="6">
    <location>
        <begin position="111"/>
        <end position="131"/>
    </location>
</feature>
<name>A0A520N150_9GAMM</name>
<reference evidence="8 9" key="1">
    <citation type="submission" date="2019-02" db="EMBL/GenBank/DDBJ databases">
        <title>Prokaryotic population dynamics and viral predation in marine succession experiment using metagenomics: the confinement effect.</title>
        <authorList>
            <person name="Haro-Moreno J.M."/>
            <person name="Rodriguez-Valera F."/>
            <person name="Lopez-Perez M."/>
        </authorList>
    </citation>
    <scope>NUCLEOTIDE SEQUENCE [LARGE SCALE GENOMIC DNA]</scope>
    <source>
        <strain evidence="8">MED-G160</strain>
    </source>
</reference>
<evidence type="ECO:0000313" key="8">
    <source>
        <dbReference type="EMBL" id="RZO27155.1"/>
    </source>
</evidence>
<evidence type="ECO:0000256" key="2">
    <source>
        <dbReference type="ARBA" id="ARBA00022448"/>
    </source>
</evidence>
<dbReference type="EMBL" id="SHBF01000018">
    <property type="protein sequence ID" value="RZO27155.1"/>
    <property type="molecule type" value="Genomic_DNA"/>
</dbReference>
<dbReference type="PANTHER" id="PTHR23519:SF1">
    <property type="entry name" value="AUTOPHAGY-RELATED PROTEIN 22"/>
    <property type="match status" value="1"/>
</dbReference>
<proteinExistence type="predicted"/>
<dbReference type="PROSITE" id="PS50850">
    <property type="entry name" value="MFS"/>
    <property type="match status" value="1"/>
</dbReference>
<keyword evidence="3 6" id="KW-0812">Transmembrane</keyword>
<evidence type="ECO:0000256" key="6">
    <source>
        <dbReference type="SAM" id="Phobius"/>
    </source>
</evidence>
<dbReference type="PANTHER" id="PTHR23519">
    <property type="entry name" value="AUTOPHAGY-RELATED PROTEIN 22"/>
    <property type="match status" value="1"/>
</dbReference>
<gene>
    <name evidence="8" type="ORF">EVA93_03395</name>
</gene>
<feature type="transmembrane region" description="Helical" evidence="6">
    <location>
        <begin position="391"/>
        <end position="410"/>
    </location>
</feature>
<keyword evidence="5 6" id="KW-0472">Membrane</keyword>
<dbReference type="InterPro" id="IPR036259">
    <property type="entry name" value="MFS_trans_sf"/>
</dbReference>
<feature type="transmembrane region" description="Helical" evidence="6">
    <location>
        <begin position="272"/>
        <end position="294"/>
    </location>
</feature>